<evidence type="ECO:0000313" key="2">
    <source>
        <dbReference type="Proteomes" id="UP000461730"/>
    </source>
</evidence>
<evidence type="ECO:0008006" key="3">
    <source>
        <dbReference type="Google" id="ProtNLM"/>
    </source>
</evidence>
<dbReference type="InterPro" id="IPR025921">
    <property type="entry name" value="HmuY"/>
</dbReference>
<protein>
    <recommendedName>
        <fullName evidence="3">Heme-binding HmuY-like protein</fullName>
    </recommendedName>
</protein>
<organism evidence="1 2">
    <name type="scientific">Chitinophaga tropicalis</name>
    <dbReference type="NCBI Taxonomy" id="2683588"/>
    <lineage>
        <taxon>Bacteria</taxon>
        <taxon>Pseudomonadati</taxon>
        <taxon>Bacteroidota</taxon>
        <taxon>Chitinophagia</taxon>
        <taxon>Chitinophagales</taxon>
        <taxon>Chitinophagaceae</taxon>
        <taxon>Chitinophaga</taxon>
    </lineage>
</organism>
<keyword evidence="2" id="KW-1185">Reference proteome</keyword>
<dbReference type="Proteomes" id="UP000461730">
    <property type="component" value="Unassembled WGS sequence"/>
</dbReference>
<dbReference type="AlphaFoldDB" id="A0A7K1U634"/>
<evidence type="ECO:0000313" key="1">
    <source>
        <dbReference type="EMBL" id="MVT09817.1"/>
    </source>
</evidence>
<gene>
    <name evidence="1" type="ORF">GO493_16215</name>
</gene>
<accession>A0A7K1U634</accession>
<name>A0A7K1U634_9BACT</name>
<dbReference type="CDD" id="cd12105">
    <property type="entry name" value="HmuY"/>
    <property type="match status" value="1"/>
</dbReference>
<proteinExistence type="predicted"/>
<sequence length="285" mass="31368">MYRKMAAGTFVPPDRINQLLRRSIMMLRTYLVSMGLLLFAASCSDNNDDTKPAPEPEDSTVVIETGVYTLANVAADTAATSSAAAKPFYYSLEDQRVVPASQVQTSNWDIVFTGTYNSSIYANNGTAQYSPGYGGPGKGGIYMVIDQQIDAGYYGGAGQVLKSIPARSLFDTAFARVKTVPVNDNEFKTNESIGLDYFSGSSSGWAYYDFYGTMFPDQPYDSVTHVCYNMPRTLVVRTAKGNYAKLIIYSIYKGAPEKPTRSYRPGFITFKYAIQKDGSKNLNIQ</sequence>
<dbReference type="EMBL" id="WRXN01000006">
    <property type="protein sequence ID" value="MVT09817.1"/>
    <property type="molecule type" value="Genomic_DNA"/>
</dbReference>
<reference evidence="1 2" key="1">
    <citation type="submission" date="2019-12" db="EMBL/GenBank/DDBJ databases">
        <title>Chitinophaga sp. strain ysch24 (GDMCC 1.1355), whole genome shotgun sequence.</title>
        <authorList>
            <person name="Zhang X."/>
        </authorList>
    </citation>
    <scope>NUCLEOTIDE SEQUENCE [LARGE SCALE GENOMIC DNA]</scope>
    <source>
        <strain evidence="2">ysch24</strain>
    </source>
</reference>
<comment type="caution">
    <text evidence="1">The sequence shown here is derived from an EMBL/GenBank/DDBJ whole genome shotgun (WGS) entry which is preliminary data.</text>
</comment>